<dbReference type="OrthoDB" id="8595767at2"/>
<protein>
    <submittedName>
        <fullName evidence="6">Transcriptional regulator, TetR family</fullName>
    </submittedName>
</protein>
<organism evidence="6 7">
    <name type="scientific">Paraburkholderia phenazinium</name>
    <dbReference type="NCBI Taxonomy" id="60549"/>
    <lineage>
        <taxon>Bacteria</taxon>
        <taxon>Pseudomonadati</taxon>
        <taxon>Pseudomonadota</taxon>
        <taxon>Betaproteobacteria</taxon>
        <taxon>Burkholderiales</taxon>
        <taxon>Burkholderiaceae</taxon>
        <taxon>Paraburkholderia</taxon>
    </lineage>
</organism>
<sequence length="213" mass="22957">MPKPPLVTRTGRPKDPAKRAAILDAATSLFSVQHYDTVTMEDVAAKAGVSKVTVYSHFSDKDALFENVVSGVSDQIMQGLSGADCDQLPLRERLSRIGVAFLTVVIDINVAGLVHLLPAASRGNRALITRFFNAGPARTTAALSEIISSAAARKELIIDSPTLAAEDLMSLWEGGLPARIVFGLVEPSTPEEIEQRARRGTDVFMRAYANPRK</sequence>
<dbReference type="InterPro" id="IPR009057">
    <property type="entry name" value="Homeodomain-like_sf"/>
</dbReference>
<gene>
    <name evidence="6" type="ORF">SAMN05216466_1146</name>
</gene>
<evidence type="ECO:0000256" key="1">
    <source>
        <dbReference type="ARBA" id="ARBA00023015"/>
    </source>
</evidence>
<feature type="DNA-binding region" description="H-T-H motif" evidence="4">
    <location>
        <begin position="39"/>
        <end position="58"/>
    </location>
</feature>
<evidence type="ECO:0000256" key="3">
    <source>
        <dbReference type="ARBA" id="ARBA00023163"/>
    </source>
</evidence>
<dbReference type="PANTHER" id="PTHR30055">
    <property type="entry name" value="HTH-TYPE TRANSCRIPTIONAL REGULATOR RUTR"/>
    <property type="match status" value="1"/>
</dbReference>
<dbReference type="PROSITE" id="PS50977">
    <property type="entry name" value="HTH_TETR_2"/>
    <property type="match status" value="1"/>
</dbReference>
<dbReference type="InterPro" id="IPR039536">
    <property type="entry name" value="TetR_C_Proteobacteria"/>
</dbReference>
<dbReference type="PANTHER" id="PTHR30055:SF146">
    <property type="entry name" value="HTH-TYPE TRANSCRIPTIONAL DUAL REGULATOR CECR"/>
    <property type="match status" value="1"/>
</dbReference>
<keyword evidence="2 4" id="KW-0238">DNA-binding</keyword>
<dbReference type="Pfam" id="PF14246">
    <property type="entry name" value="TetR_C_7"/>
    <property type="match status" value="1"/>
</dbReference>
<dbReference type="GO" id="GO:0003700">
    <property type="term" value="F:DNA-binding transcription factor activity"/>
    <property type="evidence" value="ECO:0007669"/>
    <property type="project" value="TreeGrafter"/>
</dbReference>
<evidence type="ECO:0000313" key="7">
    <source>
        <dbReference type="Proteomes" id="UP000199706"/>
    </source>
</evidence>
<dbReference type="Gene3D" id="1.10.10.60">
    <property type="entry name" value="Homeodomain-like"/>
    <property type="match status" value="1"/>
</dbReference>
<evidence type="ECO:0000259" key="5">
    <source>
        <dbReference type="PROSITE" id="PS50977"/>
    </source>
</evidence>
<evidence type="ECO:0000313" key="6">
    <source>
        <dbReference type="EMBL" id="SDH86126.1"/>
    </source>
</evidence>
<reference evidence="6 7" key="1">
    <citation type="submission" date="2016-10" db="EMBL/GenBank/DDBJ databases">
        <authorList>
            <person name="de Groot N.N."/>
        </authorList>
    </citation>
    <scope>NUCLEOTIDE SEQUENCE [LARGE SCALE GENOMIC DNA]</scope>
    <source>
        <strain evidence="6 7">LMG 2247</strain>
    </source>
</reference>
<dbReference type="PRINTS" id="PR00455">
    <property type="entry name" value="HTHTETR"/>
</dbReference>
<dbReference type="Proteomes" id="UP000199706">
    <property type="component" value="Unassembled WGS sequence"/>
</dbReference>
<name>A0A1G8FVY4_9BURK</name>
<proteinExistence type="predicted"/>
<dbReference type="InterPro" id="IPR050109">
    <property type="entry name" value="HTH-type_TetR-like_transc_reg"/>
</dbReference>
<keyword evidence="3" id="KW-0804">Transcription</keyword>
<keyword evidence="1" id="KW-0805">Transcription regulation</keyword>
<dbReference type="SUPFAM" id="SSF46689">
    <property type="entry name" value="Homeodomain-like"/>
    <property type="match status" value="1"/>
</dbReference>
<dbReference type="GO" id="GO:0000976">
    <property type="term" value="F:transcription cis-regulatory region binding"/>
    <property type="evidence" value="ECO:0007669"/>
    <property type="project" value="TreeGrafter"/>
</dbReference>
<dbReference type="Pfam" id="PF00440">
    <property type="entry name" value="TetR_N"/>
    <property type="match status" value="1"/>
</dbReference>
<dbReference type="InterPro" id="IPR001647">
    <property type="entry name" value="HTH_TetR"/>
</dbReference>
<evidence type="ECO:0000256" key="2">
    <source>
        <dbReference type="ARBA" id="ARBA00023125"/>
    </source>
</evidence>
<accession>A0A1G8FVY4</accession>
<dbReference type="AlphaFoldDB" id="A0A1G8FVY4"/>
<feature type="domain" description="HTH tetR-type" evidence="5">
    <location>
        <begin position="16"/>
        <end position="76"/>
    </location>
</feature>
<dbReference type="EMBL" id="FNCJ01000014">
    <property type="protein sequence ID" value="SDH86126.1"/>
    <property type="molecule type" value="Genomic_DNA"/>
</dbReference>
<evidence type="ECO:0000256" key="4">
    <source>
        <dbReference type="PROSITE-ProRule" id="PRU00335"/>
    </source>
</evidence>
<dbReference type="Gene3D" id="1.10.357.10">
    <property type="entry name" value="Tetracycline Repressor, domain 2"/>
    <property type="match status" value="1"/>
</dbReference>
<dbReference type="FunFam" id="1.10.10.60:FF:000141">
    <property type="entry name" value="TetR family transcriptional regulator"/>
    <property type="match status" value="1"/>
</dbReference>